<evidence type="ECO:0000256" key="1">
    <source>
        <dbReference type="ARBA" id="ARBA00022737"/>
    </source>
</evidence>
<evidence type="ECO:0000259" key="4">
    <source>
        <dbReference type="Pfam" id="PF24883"/>
    </source>
</evidence>
<feature type="domain" description="Nephrocystin 3-like N-terminal" evidence="4">
    <location>
        <begin position="265"/>
        <end position="429"/>
    </location>
</feature>
<reference evidence="5" key="1">
    <citation type="submission" date="2022-12" db="EMBL/GenBank/DDBJ databases">
        <authorList>
            <person name="Petersen C."/>
        </authorList>
    </citation>
    <scope>NUCLEOTIDE SEQUENCE</scope>
    <source>
        <strain evidence="5">IBT 29495</strain>
    </source>
</reference>
<dbReference type="InterPro" id="IPR019734">
    <property type="entry name" value="TPR_rpt"/>
</dbReference>
<accession>A0A9X0C8D1</accession>
<name>A0A9X0C8D1_9EURO</name>
<dbReference type="SUPFAM" id="SSF52540">
    <property type="entry name" value="P-loop containing nucleoside triphosphate hydrolases"/>
    <property type="match status" value="1"/>
</dbReference>
<feature type="repeat" description="TPR" evidence="2">
    <location>
        <begin position="872"/>
        <end position="905"/>
    </location>
</feature>
<evidence type="ECO:0000313" key="5">
    <source>
        <dbReference type="EMBL" id="KAJ5512736.1"/>
    </source>
</evidence>
<evidence type="ECO:0000313" key="6">
    <source>
        <dbReference type="Proteomes" id="UP001149954"/>
    </source>
</evidence>
<dbReference type="Pfam" id="PF24883">
    <property type="entry name" value="NPHP3_N"/>
    <property type="match status" value="1"/>
</dbReference>
<dbReference type="InterPro" id="IPR056884">
    <property type="entry name" value="NPHP3-like_N"/>
</dbReference>
<dbReference type="PROSITE" id="PS50005">
    <property type="entry name" value="TPR"/>
    <property type="match status" value="1"/>
</dbReference>
<keyword evidence="6" id="KW-1185">Reference proteome</keyword>
<feature type="domain" description="Fungal STAND N-terminal Goodbye" evidence="3">
    <location>
        <begin position="10"/>
        <end position="128"/>
    </location>
</feature>
<dbReference type="EMBL" id="JAPWDS010000002">
    <property type="protein sequence ID" value="KAJ5512736.1"/>
    <property type="molecule type" value="Genomic_DNA"/>
</dbReference>
<keyword evidence="1" id="KW-0677">Repeat</keyword>
<dbReference type="Gene3D" id="1.25.40.10">
    <property type="entry name" value="Tetratricopeptide repeat domain"/>
    <property type="match status" value="1"/>
</dbReference>
<dbReference type="PANTHER" id="PTHR10039">
    <property type="entry name" value="AMELOGENIN"/>
    <property type="match status" value="1"/>
</dbReference>
<reference evidence="5" key="2">
    <citation type="journal article" date="2023" name="IMA Fungus">
        <title>Comparative genomic study of the Penicillium genus elucidates a diverse pangenome and 15 lateral gene transfer events.</title>
        <authorList>
            <person name="Petersen C."/>
            <person name="Sorensen T."/>
            <person name="Nielsen M.R."/>
            <person name="Sondergaard T.E."/>
            <person name="Sorensen J.L."/>
            <person name="Fitzpatrick D.A."/>
            <person name="Frisvad J.C."/>
            <person name="Nielsen K.L."/>
        </authorList>
    </citation>
    <scope>NUCLEOTIDE SEQUENCE</scope>
    <source>
        <strain evidence="5">IBT 29495</strain>
    </source>
</reference>
<dbReference type="OrthoDB" id="448455at2759"/>
<proteinExistence type="predicted"/>
<evidence type="ECO:0000259" key="3">
    <source>
        <dbReference type="Pfam" id="PF17109"/>
    </source>
</evidence>
<evidence type="ECO:0000256" key="2">
    <source>
        <dbReference type="PROSITE-ProRule" id="PRU00339"/>
    </source>
</evidence>
<dbReference type="InterPro" id="IPR011990">
    <property type="entry name" value="TPR-like_helical_dom_sf"/>
</dbReference>
<organism evidence="5 6">
    <name type="scientific">Penicillium fimorum</name>
    <dbReference type="NCBI Taxonomy" id="1882269"/>
    <lineage>
        <taxon>Eukaryota</taxon>
        <taxon>Fungi</taxon>
        <taxon>Dikarya</taxon>
        <taxon>Ascomycota</taxon>
        <taxon>Pezizomycotina</taxon>
        <taxon>Eurotiomycetes</taxon>
        <taxon>Eurotiomycetidae</taxon>
        <taxon>Eurotiales</taxon>
        <taxon>Aspergillaceae</taxon>
        <taxon>Penicillium</taxon>
    </lineage>
</organism>
<sequence>MSSHQVASLWTEAIKQYETIAKQKLDPAVLRVTTVNDLLEVIDDENKQFNAFRDRGHRLRDVVKHAMAPIELVGTVVGSVSAVYPPSNYLFGAVQLLLGSAKGISDKYDAIIETMSTLKDLTIRLKVYSAQTISENLNNKLTEILISLLEVLAFARKEVKDGRMLSYGKSLLSASDGGKEAMARFARLVEAESALIGAETLTEVKGGFARVNSDMKKIARQLEETRLQAEMPRKERMAVNLRLLLKPSRSSEGRYSTMNRNRVPQTGDWIQEETEFIDWIAGKKPVLWISGNPGAGKSYIATNMIDHLKQKPHASLGFFFFKDDDPQTRSIHQALRDIAFQIALNDPLYAGYIVDCIDCAEDIQTLESLWRNLFLNFFIDNGGNEDGKESTERPVYLVLDALDEAFIDDRLELFELAKDVRPGGRIQLLMLGRPQIAEEMNDLMETLQIQTIDVSEVNNFEDIVHYIKTIIAKSIYLRKLPPSTQRTIIQRLSTGSQGMFLWVGLMLHDLSQIRSKGEIQRTLDEAPKGLTKMISHVLGGFSESFTDNPQYAADLNELLAWTMCTPSPLSLFEIDNLLKWRSPEGESWIWLEGSLRVQFASIFLLTREDGLSTTDLKRRINYADYSDFEEPPECDLEENEDLNLNDDFNSDHKTTTVSFCHASLGEFFRSQESKVSAGPNAPYIGVNYHEARVLVLSRCFEIIQNKEESREQIALALRSYARQYFVQFLTAIDISQITKDTKKVIGFQLAKLLSDESGFKAFVWPDKFNLFTQDALSIFNKWLGDPDVQEALPDETKIWYSNAIAESPAEILRPIVSYIASHWAQNTSWDSARCLVIIRDYIILRGSIPSLDTSSLDDILQIADWGQPDHDAHWYGRVGQALTGFLLYYEAIEYLQKALQMDPELWEFRSHMALLYHDIGESAKALEIHQTNINQLNKKEQSFEIRKILHQEYESVADCYLRLKDKENAFSVLQKAYDSYSHCAKCARLILEHHHGAGKVDQILDFFEMLNEKSPNEGVSHLTEFMLENPDMEPMMHELGAKIIRRGCFSFFKEAFMAAIITARRQKKAILTATLELSLSSMLNSLGVDPEGAARIWERILETYKPNQAKGNLIQVIFTASSSLCCYYFKQCCRVDCSEVERQRYGELLERLVMGRPLHLARHERTPRGVTEYAYLPRPEARATLGTYYKMCGRDDDALQFFKSLLQRPIRILGSSDDDEDRNCYLQLAGIFAAMRDVNNWVSVWYQISLLNDKIGDTDAPRPFCDGCGILCTIDGIVHCWHHDMPFSVLFCEECFPRLIDGSLSVDICDPTHEFMTIPKRPQSVKERSIEHQAMMYVCGEWMTCSDWKLSLKEKYGLEEE</sequence>
<protein>
    <submittedName>
        <fullName evidence="5">Tetratricopeptide-like helical</fullName>
    </submittedName>
</protein>
<gene>
    <name evidence="5" type="ORF">N7463_002288</name>
</gene>
<comment type="caution">
    <text evidence="5">The sequence shown here is derived from an EMBL/GenBank/DDBJ whole genome shotgun (WGS) entry which is preliminary data.</text>
</comment>
<dbReference type="Pfam" id="PF17109">
    <property type="entry name" value="Goodbye"/>
    <property type="match status" value="1"/>
</dbReference>
<dbReference type="SMART" id="SM00028">
    <property type="entry name" value="TPR"/>
    <property type="match status" value="4"/>
</dbReference>
<dbReference type="SUPFAM" id="SSF48452">
    <property type="entry name" value="TPR-like"/>
    <property type="match status" value="1"/>
</dbReference>
<dbReference type="Proteomes" id="UP001149954">
    <property type="component" value="Unassembled WGS sequence"/>
</dbReference>
<dbReference type="PANTHER" id="PTHR10039:SF17">
    <property type="entry name" value="FUNGAL STAND N-TERMINAL GOODBYE DOMAIN-CONTAINING PROTEIN-RELATED"/>
    <property type="match status" value="1"/>
</dbReference>
<dbReference type="InterPro" id="IPR031350">
    <property type="entry name" value="Goodbye_dom"/>
</dbReference>
<keyword evidence="2" id="KW-0802">TPR repeat</keyword>
<dbReference type="InterPro" id="IPR027417">
    <property type="entry name" value="P-loop_NTPase"/>
</dbReference>
<dbReference type="Gene3D" id="3.40.50.300">
    <property type="entry name" value="P-loop containing nucleotide triphosphate hydrolases"/>
    <property type="match status" value="1"/>
</dbReference>